<sequence length="117" mass="14096">MNMDFVASSLPHVFNRDAIHNVRFEVNWKHIKERRQRLIQKHTDKENATRVPHQYNVNDTVRFQQYQHRKHGQPKYKGPYNMDRVNNNGTVRLRHATANGGTVYQTWNIRYLHPYKA</sequence>
<dbReference type="EMBL" id="CAICTM010000006">
    <property type="protein sequence ID" value="CAB9496509.1"/>
    <property type="molecule type" value="Genomic_DNA"/>
</dbReference>
<keyword evidence="2" id="KW-1185">Reference proteome</keyword>
<gene>
    <name evidence="1" type="ORF">SEMRO_6_G004811.1</name>
</gene>
<name>A0A9N8D5K1_9STRA</name>
<dbReference type="AlphaFoldDB" id="A0A9N8D5K1"/>
<reference evidence="1" key="1">
    <citation type="submission" date="2020-06" db="EMBL/GenBank/DDBJ databases">
        <authorList>
            <consortium name="Plant Systems Biology data submission"/>
        </authorList>
    </citation>
    <scope>NUCLEOTIDE SEQUENCE</scope>
    <source>
        <strain evidence="1">D6</strain>
    </source>
</reference>
<organism evidence="1 2">
    <name type="scientific">Seminavis robusta</name>
    <dbReference type="NCBI Taxonomy" id="568900"/>
    <lineage>
        <taxon>Eukaryota</taxon>
        <taxon>Sar</taxon>
        <taxon>Stramenopiles</taxon>
        <taxon>Ochrophyta</taxon>
        <taxon>Bacillariophyta</taxon>
        <taxon>Bacillariophyceae</taxon>
        <taxon>Bacillariophycidae</taxon>
        <taxon>Naviculales</taxon>
        <taxon>Naviculaceae</taxon>
        <taxon>Seminavis</taxon>
    </lineage>
</organism>
<protein>
    <submittedName>
        <fullName evidence="1">Uncharacterized protein</fullName>
    </submittedName>
</protein>
<evidence type="ECO:0000313" key="1">
    <source>
        <dbReference type="EMBL" id="CAB9496509.1"/>
    </source>
</evidence>
<dbReference type="Proteomes" id="UP001153069">
    <property type="component" value="Unassembled WGS sequence"/>
</dbReference>
<accession>A0A9N8D5K1</accession>
<proteinExistence type="predicted"/>
<evidence type="ECO:0000313" key="2">
    <source>
        <dbReference type="Proteomes" id="UP001153069"/>
    </source>
</evidence>
<comment type="caution">
    <text evidence="1">The sequence shown here is derived from an EMBL/GenBank/DDBJ whole genome shotgun (WGS) entry which is preliminary data.</text>
</comment>